<proteinExistence type="predicted"/>
<keyword evidence="2" id="KW-1185">Reference proteome</keyword>
<accession>A0ABX8WRU0</accession>
<dbReference type="RefSeq" id="WP_220380367.1">
    <property type="nucleotide sequence ID" value="NZ_CP080544.1"/>
</dbReference>
<gene>
    <name evidence="1" type="ORF">H8L67_03380</name>
</gene>
<sequence>MDTFEEMKLHLEQAEDAQNHRAKLEHLVTARGLLQELVDDAEHDIADKSKNLYGLYLQRCLNQFTQTAPVTFEIYRGLLRLVNPGSDSTRYIFGHDIGVVSAFNEFNKRHSWIPNFEFKV</sequence>
<name>A0ABX8WRU0_9GAMM</name>
<evidence type="ECO:0000313" key="1">
    <source>
        <dbReference type="EMBL" id="QYR53553.1"/>
    </source>
</evidence>
<dbReference type="Proteomes" id="UP000824755">
    <property type="component" value="Chromosome"/>
</dbReference>
<reference evidence="1 2" key="1">
    <citation type="submission" date="2021-08" db="EMBL/GenBank/DDBJ databases">
        <title>Lysobacter sp. strain CJ11 Genome sequencing and assembly.</title>
        <authorList>
            <person name="Kim I."/>
        </authorList>
    </citation>
    <scope>NUCLEOTIDE SEQUENCE [LARGE SCALE GENOMIC DNA]</scope>
    <source>
        <strain evidence="1 2">CJ11</strain>
    </source>
</reference>
<protein>
    <submittedName>
        <fullName evidence="1">Glypican family protein</fullName>
    </submittedName>
</protein>
<organism evidence="1 2">
    <name type="scientific">Lysobacter soyae</name>
    <dbReference type="NCBI Taxonomy" id="2764185"/>
    <lineage>
        <taxon>Bacteria</taxon>
        <taxon>Pseudomonadati</taxon>
        <taxon>Pseudomonadota</taxon>
        <taxon>Gammaproteobacteria</taxon>
        <taxon>Lysobacterales</taxon>
        <taxon>Lysobacteraceae</taxon>
        <taxon>Lysobacter</taxon>
    </lineage>
</organism>
<evidence type="ECO:0000313" key="2">
    <source>
        <dbReference type="Proteomes" id="UP000824755"/>
    </source>
</evidence>
<dbReference type="EMBL" id="CP080544">
    <property type="protein sequence ID" value="QYR53553.1"/>
    <property type="molecule type" value="Genomic_DNA"/>
</dbReference>